<dbReference type="GO" id="GO:0016020">
    <property type="term" value="C:membrane"/>
    <property type="evidence" value="ECO:0007669"/>
    <property type="project" value="UniProtKB-SubCell"/>
</dbReference>
<feature type="transmembrane region" description="Helical" evidence="7">
    <location>
        <begin position="179"/>
        <end position="198"/>
    </location>
</feature>
<dbReference type="SUPFAM" id="SSF144091">
    <property type="entry name" value="Rhomboid-like"/>
    <property type="match status" value="1"/>
</dbReference>
<dbReference type="PANTHER" id="PTHR43731">
    <property type="entry name" value="RHOMBOID PROTEASE"/>
    <property type="match status" value="1"/>
</dbReference>
<dbReference type="Pfam" id="PF01694">
    <property type="entry name" value="Rhomboid"/>
    <property type="match status" value="1"/>
</dbReference>
<protein>
    <recommendedName>
        <fullName evidence="8">Peptidase S54 rhomboid domain-containing protein</fullName>
    </recommendedName>
</protein>
<comment type="similarity">
    <text evidence="2">Belongs to the peptidase S54 family.</text>
</comment>
<keyword evidence="3 7" id="KW-0812">Transmembrane</keyword>
<feature type="transmembrane region" description="Helical" evidence="7">
    <location>
        <begin position="129"/>
        <end position="148"/>
    </location>
</feature>
<comment type="subcellular location">
    <subcellularLocation>
        <location evidence="1">Membrane</location>
        <topology evidence="1">Multi-pass membrane protein</topology>
    </subcellularLocation>
</comment>
<sequence length="258" mass="28767">SDLLIIALISNMFRSFAGRSSPLQQLLRHQAGQVRLFTKLWRRVKSTLPQVGEPRPEFMVLEGPTQRQKLVLWGMMGINLSVFLKWNSIDSIDQKRKMADHWTTNVRNTLERPWTLITAAFSHSVPLHFAFNMVAFNSFAPILIELLAVRQFLSFYLSASAVASLSHAAYCLATRTDTPALGASGAVSSMMVMVAILFPSAKFLIFGIFPCPAIVCVAGFATYEIFYLGDNSGVGRAAHLGGLAFGVLYYFRRIRIRL</sequence>
<evidence type="ECO:0000256" key="6">
    <source>
        <dbReference type="ARBA" id="ARBA00023136"/>
    </source>
</evidence>
<dbReference type="InterPro" id="IPR022764">
    <property type="entry name" value="Peptidase_S54_rhomboid_dom"/>
</dbReference>
<evidence type="ECO:0000256" key="7">
    <source>
        <dbReference type="SAM" id="Phobius"/>
    </source>
</evidence>
<feature type="transmembrane region" description="Helical" evidence="7">
    <location>
        <begin position="233"/>
        <end position="251"/>
    </location>
</feature>
<dbReference type="InterPro" id="IPR035952">
    <property type="entry name" value="Rhomboid-like_sf"/>
</dbReference>
<feature type="non-terminal residue" evidence="9">
    <location>
        <position position="1"/>
    </location>
</feature>
<dbReference type="Gene3D" id="1.20.1540.10">
    <property type="entry name" value="Rhomboid-like"/>
    <property type="match status" value="1"/>
</dbReference>
<keyword evidence="4" id="KW-0378">Hydrolase</keyword>
<dbReference type="AlphaFoldDB" id="A0A0H5QKJ3"/>
<name>A0A0H5QKJ3_9EUKA</name>
<feature type="transmembrane region" description="Helical" evidence="7">
    <location>
        <begin position="155"/>
        <end position="173"/>
    </location>
</feature>
<evidence type="ECO:0000256" key="5">
    <source>
        <dbReference type="ARBA" id="ARBA00022989"/>
    </source>
</evidence>
<evidence type="ECO:0000256" key="2">
    <source>
        <dbReference type="ARBA" id="ARBA00009045"/>
    </source>
</evidence>
<evidence type="ECO:0000256" key="3">
    <source>
        <dbReference type="ARBA" id="ARBA00022692"/>
    </source>
</evidence>
<accession>A0A0H5QKJ3</accession>
<dbReference type="GO" id="GO:0004252">
    <property type="term" value="F:serine-type endopeptidase activity"/>
    <property type="evidence" value="ECO:0007669"/>
    <property type="project" value="InterPro"/>
</dbReference>
<evidence type="ECO:0000313" key="9">
    <source>
        <dbReference type="EMBL" id="CRZ01816.1"/>
    </source>
</evidence>
<feature type="domain" description="Peptidase S54 rhomboid" evidence="8">
    <location>
        <begin position="112"/>
        <end position="252"/>
    </location>
</feature>
<keyword evidence="5 7" id="KW-1133">Transmembrane helix</keyword>
<dbReference type="PANTHER" id="PTHR43731:SF14">
    <property type="entry name" value="PRESENILIN-ASSOCIATED RHOMBOID-LIKE PROTEIN, MITOCHONDRIAL"/>
    <property type="match status" value="1"/>
</dbReference>
<evidence type="ECO:0000256" key="4">
    <source>
        <dbReference type="ARBA" id="ARBA00022801"/>
    </source>
</evidence>
<organism evidence="9">
    <name type="scientific">Spongospora subterranea</name>
    <dbReference type="NCBI Taxonomy" id="70186"/>
    <lineage>
        <taxon>Eukaryota</taxon>
        <taxon>Sar</taxon>
        <taxon>Rhizaria</taxon>
        <taxon>Endomyxa</taxon>
        <taxon>Phytomyxea</taxon>
        <taxon>Plasmodiophorida</taxon>
        <taxon>Plasmodiophoridae</taxon>
        <taxon>Spongospora</taxon>
    </lineage>
</organism>
<reference evidence="9" key="1">
    <citation type="submission" date="2015-04" db="EMBL/GenBank/DDBJ databases">
        <title>The genome sequence of the plant pathogenic Rhizarian Plasmodiophora brassicae reveals insights in its biotrophic life cycle and the origin of chitin synthesis.</title>
        <authorList>
            <person name="Schwelm A."/>
            <person name="Fogelqvist J."/>
            <person name="Knaust A."/>
            <person name="Julke S."/>
            <person name="Lilja T."/>
            <person name="Dhandapani V."/>
            <person name="Bonilla-Rosso G."/>
            <person name="Karlsson M."/>
            <person name="Shevchenko A."/>
            <person name="Choi S.R."/>
            <person name="Kim H.G."/>
            <person name="Park J.Y."/>
            <person name="Lim Y.P."/>
            <person name="Ludwig-Muller J."/>
            <person name="Dixelius C."/>
        </authorList>
    </citation>
    <scope>NUCLEOTIDE SEQUENCE</scope>
    <source>
        <tissue evidence="9">Potato root galls</tissue>
    </source>
</reference>
<dbReference type="InterPro" id="IPR050925">
    <property type="entry name" value="Rhomboid_protease_S54"/>
</dbReference>
<evidence type="ECO:0000256" key="1">
    <source>
        <dbReference type="ARBA" id="ARBA00004141"/>
    </source>
</evidence>
<dbReference type="EMBL" id="HACM01001374">
    <property type="protein sequence ID" value="CRZ01816.1"/>
    <property type="molecule type" value="Transcribed_RNA"/>
</dbReference>
<evidence type="ECO:0000259" key="8">
    <source>
        <dbReference type="Pfam" id="PF01694"/>
    </source>
</evidence>
<proteinExistence type="inferred from homology"/>
<keyword evidence="6 7" id="KW-0472">Membrane</keyword>
<feature type="transmembrane region" description="Helical" evidence="7">
    <location>
        <begin position="203"/>
        <end position="227"/>
    </location>
</feature>